<dbReference type="GO" id="GO:0016740">
    <property type="term" value="F:transferase activity"/>
    <property type="evidence" value="ECO:0007669"/>
    <property type="project" value="UniProtKB-KW"/>
</dbReference>
<dbReference type="PANTHER" id="PTHR46038">
    <property type="entry name" value="EXPRESSED PROTEIN-RELATED"/>
    <property type="match status" value="1"/>
</dbReference>
<keyword evidence="1" id="KW-0472">Membrane</keyword>
<dbReference type="InterPro" id="IPR044821">
    <property type="entry name" value="At1g28695/At4g15970-like"/>
</dbReference>
<dbReference type="OMA" id="LDMRVRF"/>
<dbReference type="InParanoid" id="A0A200Q9R2"/>
<evidence type="ECO:0000313" key="4">
    <source>
        <dbReference type="Proteomes" id="UP000195402"/>
    </source>
</evidence>
<keyword evidence="3" id="KW-0808">Transferase</keyword>
<dbReference type="InterPro" id="IPR005069">
    <property type="entry name" value="Nucl-diP-sugar_transferase"/>
</dbReference>
<evidence type="ECO:0000313" key="3">
    <source>
        <dbReference type="EMBL" id="OVA07228.1"/>
    </source>
</evidence>
<dbReference type="FunCoup" id="A0A200Q9R2">
    <property type="interactions" value="182"/>
</dbReference>
<proteinExistence type="predicted"/>
<name>A0A200Q9R2_MACCD</name>
<dbReference type="Pfam" id="PF03407">
    <property type="entry name" value="Nucleotid_trans"/>
    <property type="match status" value="1"/>
</dbReference>
<organism evidence="3 4">
    <name type="scientific">Macleaya cordata</name>
    <name type="common">Five-seeded plume-poppy</name>
    <name type="synonym">Bocconia cordata</name>
    <dbReference type="NCBI Taxonomy" id="56857"/>
    <lineage>
        <taxon>Eukaryota</taxon>
        <taxon>Viridiplantae</taxon>
        <taxon>Streptophyta</taxon>
        <taxon>Embryophyta</taxon>
        <taxon>Tracheophyta</taxon>
        <taxon>Spermatophyta</taxon>
        <taxon>Magnoliopsida</taxon>
        <taxon>Ranunculales</taxon>
        <taxon>Papaveraceae</taxon>
        <taxon>Papaveroideae</taxon>
        <taxon>Macleaya</taxon>
    </lineage>
</organism>
<dbReference type="OrthoDB" id="540503at2759"/>
<keyword evidence="1" id="KW-0812">Transmembrane</keyword>
<dbReference type="AlphaFoldDB" id="A0A200Q9R2"/>
<protein>
    <submittedName>
        <fullName evidence="3">Nucleotide-diphospho-sugar transferase</fullName>
    </submittedName>
</protein>
<reference evidence="3 4" key="1">
    <citation type="journal article" date="2017" name="Mol. Plant">
        <title>The Genome of Medicinal Plant Macleaya cordata Provides New Insights into Benzylisoquinoline Alkaloids Metabolism.</title>
        <authorList>
            <person name="Liu X."/>
            <person name="Liu Y."/>
            <person name="Huang P."/>
            <person name="Ma Y."/>
            <person name="Qing Z."/>
            <person name="Tang Q."/>
            <person name="Cao H."/>
            <person name="Cheng P."/>
            <person name="Zheng Y."/>
            <person name="Yuan Z."/>
            <person name="Zhou Y."/>
            <person name="Liu J."/>
            <person name="Tang Z."/>
            <person name="Zhuo Y."/>
            <person name="Zhang Y."/>
            <person name="Yu L."/>
            <person name="Huang J."/>
            <person name="Yang P."/>
            <person name="Peng Q."/>
            <person name="Zhang J."/>
            <person name="Jiang W."/>
            <person name="Zhang Z."/>
            <person name="Lin K."/>
            <person name="Ro D.K."/>
            <person name="Chen X."/>
            <person name="Xiong X."/>
            <person name="Shang Y."/>
            <person name="Huang S."/>
            <person name="Zeng J."/>
        </authorList>
    </citation>
    <scope>NUCLEOTIDE SEQUENCE [LARGE SCALE GENOMIC DNA]</scope>
    <source>
        <strain evidence="4">cv. BLH2017</strain>
        <tissue evidence="3">Root</tissue>
    </source>
</reference>
<dbReference type="EMBL" id="MVGT01002624">
    <property type="protein sequence ID" value="OVA07228.1"/>
    <property type="molecule type" value="Genomic_DNA"/>
</dbReference>
<dbReference type="STRING" id="56857.A0A200Q9R2"/>
<feature type="domain" description="Nucleotide-diphospho-sugar transferase" evidence="2">
    <location>
        <begin position="111"/>
        <end position="313"/>
    </location>
</feature>
<comment type="caution">
    <text evidence="3">The sequence shown here is derived from an EMBL/GenBank/DDBJ whole genome shotgun (WGS) entry which is preliminary data.</text>
</comment>
<dbReference type="PANTHER" id="PTHR46038:SF12">
    <property type="entry name" value="OS03G0731800 PROTEIN"/>
    <property type="match status" value="1"/>
</dbReference>
<dbReference type="Proteomes" id="UP000195402">
    <property type="component" value="Unassembled WGS sequence"/>
</dbReference>
<feature type="transmembrane region" description="Helical" evidence="1">
    <location>
        <begin position="12"/>
        <end position="29"/>
    </location>
</feature>
<evidence type="ECO:0000259" key="2">
    <source>
        <dbReference type="Pfam" id="PF03407"/>
    </source>
</evidence>
<keyword evidence="4" id="KW-1185">Reference proteome</keyword>
<keyword evidence="1" id="KW-1133">Transmembrane helix</keyword>
<accession>A0A200Q9R2</accession>
<evidence type="ECO:0000256" key="1">
    <source>
        <dbReference type="SAM" id="Phobius"/>
    </source>
</evidence>
<sequence>MDYLKNRAGELAITLILLVGVLYILLWTPDISNKFSSPFHQYCHQSPASNQITTANTPPRDELETALDGASMGNNKTLIIAMVNKAYVEGETSMLSLFLESFWLGENTRFLVNHLLLVTVDQIAFDRCKFLRLHCYRLVTEGVDFGGEKLYMSKEFIKMMWRRTLFLGDVLKRGYSFIFTDTDVMWLNNPFSRLSRDENEDIQISCDQFYGNPWSEANPMNTGFYFVRSNTKTIALFDMWYVMKDNSNYTRMKEQDVLVSLMRKGVFRELGLKVRFLETLYFSGFCQDSKDFKVVCTVHANCCRSIHAKVADLTAVLRDWKKFKMVSTTTTNETSSTVRWSSHLACANSWRMNINSTN</sequence>
<gene>
    <name evidence="3" type="ORF">BVC80_1609g9</name>
</gene>